<evidence type="ECO:0000313" key="5">
    <source>
        <dbReference type="Proteomes" id="UP000036987"/>
    </source>
</evidence>
<dbReference type="SMR" id="A0A0K9PU56"/>
<feature type="domain" description="LOB" evidence="3">
    <location>
        <begin position="3"/>
        <end position="109"/>
    </location>
</feature>
<dbReference type="GO" id="GO:0010468">
    <property type="term" value="P:regulation of gene expression"/>
    <property type="evidence" value="ECO:0000318"/>
    <property type="project" value="GO_Central"/>
</dbReference>
<evidence type="ECO:0000256" key="1">
    <source>
        <dbReference type="ARBA" id="ARBA00005474"/>
    </source>
</evidence>
<dbReference type="Proteomes" id="UP000036987">
    <property type="component" value="Unassembled WGS sequence"/>
</dbReference>
<dbReference type="Pfam" id="PF03195">
    <property type="entry name" value="LOB"/>
    <property type="match status" value="1"/>
</dbReference>
<dbReference type="OrthoDB" id="1922547at2759"/>
<comment type="caution">
    <text evidence="4">The sequence shown here is derived from an EMBL/GenBank/DDBJ whole genome shotgun (WGS) entry which is preliminary data.</text>
</comment>
<evidence type="ECO:0000313" key="4">
    <source>
        <dbReference type="EMBL" id="KMZ72489.1"/>
    </source>
</evidence>
<comment type="similarity">
    <text evidence="1">Belongs to the LOB domain-containing protein family.</text>
</comment>
<dbReference type="AlphaFoldDB" id="A0A0K9PU56"/>
<accession>A0A0K9PU56</accession>
<evidence type="ECO:0000256" key="2">
    <source>
        <dbReference type="SAM" id="MobiDB-lite"/>
    </source>
</evidence>
<dbReference type="InterPro" id="IPR004883">
    <property type="entry name" value="LOB"/>
</dbReference>
<sequence length="215" mass="23623">MKKSCNGCRVLRKACNVNCSIRPCLQWIQDSRSQANATQFLAKFYGRSNFINFIDATPHDQRPAIFRSLLYEASGRIVNPIYGSVGLLSSGNWRICQMAVDAVLKGEDITNSNFDAQISMPPPPTTTTTPGYSCAYDIRHVHTNKSIGSMNQKQNEFHGFADNEKIELDLTLGLDPIAHAGSCTGNSFSAGTTSSSENYRNFPPLAETSDGWTTI</sequence>
<dbReference type="OMA" id="WRICQMA"/>
<proteinExistence type="inferred from homology"/>
<gene>
    <name evidence="4" type="ORF">ZOSMA_162G00080</name>
</gene>
<reference evidence="5" key="1">
    <citation type="journal article" date="2016" name="Nature">
        <title>The genome of the seagrass Zostera marina reveals angiosperm adaptation to the sea.</title>
        <authorList>
            <person name="Olsen J.L."/>
            <person name="Rouze P."/>
            <person name="Verhelst B."/>
            <person name="Lin Y.-C."/>
            <person name="Bayer T."/>
            <person name="Collen J."/>
            <person name="Dattolo E."/>
            <person name="De Paoli E."/>
            <person name="Dittami S."/>
            <person name="Maumus F."/>
            <person name="Michel G."/>
            <person name="Kersting A."/>
            <person name="Lauritano C."/>
            <person name="Lohaus R."/>
            <person name="Toepel M."/>
            <person name="Tonon T."/>
            <person name="Vanneste K."/>
            <person name="Amirebrahimi M."/>
            <person name="Brakel J."/>
            <person name="Bostroem C."/>
            <person name="Chovatia M."/>
            <person name="Grimwood J."/>
            <person name="Jenkins J.W."/>
            <person name="Jueterbock A."/>
            <person name="Mraz A."/>
            <person name="Stam W.T."/>
            <person name="Tice H."/>
            <person name="Bornberg-Bauer E."/>
            <person name="Green P.J."/>
            <person name="Pearson G.A."/>
            <person name="Procaccini G."/>
            <person name="Duarte C.M."/>
            <person name="Schmutz J."/>
            <person name="Reusch T.B.H."/>
            <person name="Van de Peer Y."/>
        </authorList>
    </citation>
    <scope>NUCLEOTIDE SEQUENCE [LARGE SCALE GENOMIC DNA]</scope>
    <source>
        <strain evidence="5">cv. Finnish</strain>
    </source>
</reference>
<dbReference type="EMBL" id="LFYR01000625">
    <property type="protein sequence ID" value="KMZ72489.1"/>
    <property type="molecule type" value="Genomic_DNA"/>
</dbReference>
<dbReference type="PANTHER" id="PTHR31304:SF73">
    <property type="entry name" value="OS01G0511000 PROTEIN"/>
    <property type="match status" value="1"/>
</dbReference>
<protein>
    <submittedName>
        <fullName evidence="4">LOB domain-containing protein 40</fullName>
    </submittedName>
</protein>
<name>A0A0K9PU56_ZOSMR</name>
<dbReference type="PANTHER" id="PTHR31304">
    <property type="entry name" value="LOB DOMAIN-CONTAINING PROTEIN 38"/>
    <property type="match status" value="1"/>
</dbReference>
<feature type="region of interest" description="Disordered" evidence="2">
    <location>
        <begin position="192"/>
        <end position="215"/>
    </location>
</feature>
<evidence type="ECO:0000259" key="3">
    <source>
        <dbReference type="PROSITE" id="PS50891"/>
    </source>
</evidence>
<dbReference type="PROSITE" id="PS50891">
    <property type="entry name" value="LOB"/>
    <property type="match status" value="1"/>
</dbReference>
<organism evidence="4 5">
    <name type="scientific">Zostera marina</name>
    <name type="common">Eelgrass</name>
    <dbReference type="NCBI Taxonomy" id="29655"/>
    <lineage>
        <taxon>Eukaryota</taxon>
        <taxon>Viridiplantae</taxon>
        <taxon>Streptophyta</taxon>
        <taxon>Embryophyta</taxon>
        <taxon>Tracheophyta</taxon>
        <taxon>Spermatophyta</taxon>
        <taxon>Magnoliopsida</taxon>
        <taxon>Liliopsida</taxon>
        <taxon>Zosteraceae</taxon>
        <taxon>Zostera</taxon>
    </lineage>
</organism>
<keyword evidence="5" id="KW-1185">Reference proteome</keyword>